<gene>
    <name evidence="2" type="ORF">PMAA_088230</name>
</gene>
<feature type="compositionally biased region" description="Polar residues" evidence="1">
    <location>
        <begin position="669"/>
        <end position="681"/>
    </location>
</feature>
<feature type="compositionally biased region" description="Basic and acidic residues" evidence="1">
    <location>
        <begin position="989"/>
        <end position="998"/>
    </location>
</feature>
<feature type="compositionally biased region" description="Basic and acidic residues" evidence="1">
    <location>
        <begin position="927"/>
        <end position="938"/>
    </location>
</feature>
<name>B6QDT9_TALMQ</name>
<accession>B6QDT9</accession>
<feature type="compositionally biased region" description="Basic and acidic residues" evidence="1">
    <location>
        <begin position="483"/>
        <end position="493"/>
    </location>
</feature>
<evidence type="ECO:0000313" key="3">
    <source>
        <dbReference type="Proteomes" id="UP000001294"/>
    </source>
</evidence>
<dbReference type="EMBL" id="DS995901">
    <property type="protein sequence ID" value="EEA24849.1"/>
    <property type="molecule type" value="Genomic_DNA"/>
</dbReference>
<feature type="compositionally biased region" description="Basic and acidic residues" evidence="1">
    <location>
        <begin position="186"/>
        <end position="196"/>
    </location>
</feature>
<feature type="compositionally biased region" description="Basic and acidic residues" evidence="1">
    <location>
        <begin position="412"/>
        <end position="421"/>
    </location>
</feature>
<feature type="compositionally biased region" description="Low complexity" evidence="1">
    <location>
        <begin position="964"/>
        <end position="983"/>
    </location>
</feature>
<feature type="compositionally biased region" description="Pro residues" evidence="1">
    <location>
        <begin position="819"/>
        <end position="836"/>
    </location>
</feature>
<dbReference type="STRING" id="441960.B6QDT9"/>
<dbReference type="PhylomeDB" id="B6QDT9"/>
<organism evidence="2 3">
    <name type="scientific">Talaromyces marneffei (strain ATCC 18224 / CBS 334.59 / QM 7333)</name>
    <name type="common">Penicillium marneffei</name>
    <dbReference type="NCBI Taxonomy" id="441960"/>
    <lineage>
        <taxon>Eukaryota</taxon>
        <taxon>Fungi</taxon>
        <taxon>Dikarya</taxon>
        <taxon>Ascomycota</taxon>
        <taxon>Pezizomycotina</taxon>
        <taxon>Eurotiomycetes</taxon>
        <taxon>Eurotiomycetidae</taxon>
        <taxon>Eurotiales</taxon>
        <taxon>Trichocomaceae</taxon>
        <taxon>Talaromyces</taxon>
        <taxon>Talaromyces sect. Talaromyces</taxon>
    </lineage>
</organism>
<protein>
    <submittedName>
        <fullName evidence="2">Uncharacterized protein</fullName>
    </submittedName>
</protein>
<dbReference type="OrthoDB" id="5151921at2759"/>
<feature type="region of interest" description="Disordered" evidence="1">
    <location>
        <begin position="753"/>
        <end position="1014"/>
    </location>
</feature>
<feature type="region of interest" description="Disordered" evidence="1">
    <location>
        <begin position="163"/>
        <end position="699"/>
    </location>
</feature>
<evidence type="ECO:0000313" key="2">
    <source>
        <dbReference type="EMBL" id="EEA24849.1"/>
    </source>
</evidence>
<dbReference type="HOGENOM" id="CLU_286070_0_0_1"/>
<dbReference type="AlphaFoldDB" id="B6QDT9"/>
<dbReference type="Proteomes" id="UP000001294">
    <property type="component" value="Unassembled WGS sequence"/>
</dbReference>
<feature type="compositionally biased region" description="Low complexity" evidence="1">
    <location>
        <begin position="1106"/>
        <end position="1117"/>
    </location>
</feature>
<feature type="compositionally biased region" description="Polar residues" evidence="1">
    <location>
        <begin position="771"/>
        <end position="781"/>
    </location>
</feature>
<feature type="region of interest" description="Disordered" evidence="1">
    <location>
        <begin position="1097"/>
        <end position="1156"/>
    </location>
</feature>
<proteinExistence type="predicted"/>
<feature type="compositionally biased region" description="Polar residues" evidence="1">
    <location>
        <begin position="586"/>
        <end position="603"/>
    </location>
</feature>
<keyword evidence="3" id="KW-1185">Reference proteome</keyword>
<feature type="compositionally biased region" description="Low complexity" evidence="1">
    <location>
        <begin position="885"/>
        <end position="903"/>
    </location>
</feature>
<feature type="compositionally biased region" description="Low complexity" evidence="1">
    <location>
        <begin position="555"/>
        <end position="573"/>
    </location>
</feature>
<feature type="compositionally biased region" description="Polar residues" evidence="1">
    <location>
        <begin position="235"/>
        <end position="268"/>
    </location>
</feature>
<reference evidence="3" key="1">
    <citation type="journal article" date="2015" name="Genome Announc.">
        <title>Genome sequence of the AIDS-associated pathogen Penicillium marneffei (ATCC18224) and its near taxonomic relative Talaromyces stipitatus (ATCC10500).</title>
        <authorList>
            <person name="Nierman W.C."/>
            <person name="Fedorova-Abrams N.D."/>
            <person name="Andrianopoulos A."/>
        </authorList>
    </citation>
    <scope>NUCLEOTIDE SEQUENCE [LARGE SCALE GENOMIC DNA]</scope>
    <source>
        <strain evidence="3">ATCC 18224 / CBS 334.59 / QM 7333</strain>
    </source>
</reference>
<dbReference type="VEuPathDB" id="FungiDB:PMAA_088230"/>
<feature type="compositionally biased region" description="Low complexity" evidence="1">
    <location>
        <begin position="11"/>
        <end position="25"/>
    </location>
</feature>
<feature type="compositionally biased region" description="Basic and acidic residues" evidence="1">
    <location>
        <begin position="355"/>
        <end position="375"/>
    </location>
</feature>
<feature type="compositionally biased region" description="Basic and acidic residues" evidence="1">
    <location>
        <begin position="316"/>
        <end position="326"/>
    </location>
</feature>
<feature type="compositionally biased region" description="Polar residues" evidence="1">
    <location>
        <begin position="197"/>
        <end position="225"/>
    </location>
</feature>
<evidence type="ECO:0000256" key="1">
    <source>
        <dbReference type="SAM" id="MobiDB-lite"/>
    </source>
</evidence>
<feature type="region of interest" description="Disordered" evidence="1">
    <location>
        <begin position="1"/>
        <end position="28"/>
    </location>
</feature>
<feature type="compositionally biased region" description="Polar residues" evidence="1">
    <location>
        <begin position="794"/>
        <end position="814"/>
    </location>
</feature>
<sequence length="1178" mass="128549">MSSIFRAQRRQSWATSTADSDAQSSELEFDDQQEIVNFSVTSRYSLQPVPRIPSLRLGDGKLFGDSFDGGEAFSMHARSFSADFSGKMRSLTEGEPIAFRPERTSSLRRTMMAFESDPDKSSRAGDSSTVQDGISIAMGSHESGDLGSVEDLNTPIVATSIHGTNNTILERKPGETSVGKSGPPHTDVHTMDKDRSSSANNVGNYSQPNTTSHEGTISPLNVSPQMSPPLKHEPSQSNNQVSRLSQNNDIPDTASPQPTIKPTMQQTLPDAVNSMDESFRSPVSPPLPQGSKLDVPEPANRRDSIISQISEISQDEMDRIREKFDEDGVYAGLGDPSPTRSQVSDLTEDDDDVDDAIREKLDEAGFHSDPEKDTYESFPRPATASSNQQAIRVVRMSRFSIDKKTMQSTEEDTTRHSRFSFEGEGNTLAEQAEEMLVSGHARRSRQTDYPGGNDAGLEGSQVPVTLGEDAPDEAPPPFPDSGAECREDHKEQQEPQEQTPAYDDNNPDRCNGQSLRAKRAKSPPGYQPIQSPPPSHIDTLWKTGRLQDLRTNRDSIASSSVSSISNPNVNPNAPRMTVSPGPPLSGGQNQRRLSHNVESNHPQNLPCIGDVTASDRPGLSLWANHGRPEQSQQHSFDGSGLNPPILSGSSSGRRDRDSLHSGDSMAVQAASSRQDLRTTPSPLIYGSETASEHSNHGKMSTQLLSKVKFMGKRTKGAPAPASVPLVEAVDAKVVERRKEKKIDGKKGALSRFGGIFNRAGPNQRPGERVQPAQNSQASHDSWGNGAHPSYPPAANQQQGYMPTTASSRHTSMPTQDKGLPPPPGGYYAPPSKPVYEPPVNYGHQINPQYENAYVGGYQHTPAPAQYAPSNGQYSHPSTLPPQSPPFQSQAQLRQPQLQPQPAQYEPSNDHYAYHSSAPLHSQPQLHRQPEQYAPREDQYAYQPSQPQPQLQPQPQNQISTSSRSYNNISPTINSSNSRASNASPGLEQSRSRAHDLRVRSRSPRPVQMRTTTSRSENVNYADPAYNLGKFHAVTETARIGDQSLPFPITLPEDLANGKLSPRNSIQPESSIFHNRNKFSAGGENAGLSVNQETRTSIMSDSASAGPTTTTTPSITTPGHNNRARNSETYETRPVIAKNTSPVELPVPSDSDEEEIVMSSTAYPGQEWQPAGFEQWMPY</sequence>